<dbReference type="InterPro" id="IPR041854">
    <property type="entry name" value="BFD-like_2Fe2S-bd_dom_sf"/>
</dbReference>
<dbReference type="Gene3D" id="3.40.228.10">
    <property type="entry name" value="Dimethylsulfoxide Reductase, domain 2"/>
    <property type="match status" value="1"/>
</dbReference>
<proteinExistence type="inferred from homology"/>
<evidence type="ECO:0000313" key="13">
    <source>
        <dbReference type="Proteomes" id="UP001139104"/>
    </source>
</evidence>
<dbReference type="SMART" id="SM00926">
    <property type="entry name" value="Molybdop_Fe4S4"/>
    <property type="match status" value="1"/>
</dbReference>
<dbReference type="Pfam" id="PF04324">
    <property type="entry name" value="Fer2_BFD"/>
    <property type="match status" value="1"/>
</dbReference>
<evidence type="ECO:0000256" key="10">
    <source>
        <dbReference type="ARBA" id="ARBA00023063"/>
    </source>
</evidence>
<dbReference type="PROSITE" id="PS00551">
    <property type="entry name" value="MOLYBDOPTERIN_PROK_1"/>
    <property type="match status" value="1"/>
</dbReference>
<evidence type="ECO:0000313" key="12">
    <source>
        <dbReference type="EMBL" id="MCI4683745.1"/>
    </source>
</evidence>
<keyword evidence="7" id="KW-0560">Oxidoreductase</keyword>
<evidence type="ECO:0000256" key="8">
    <source>
        <dbReference type="ARBA" id="ARBA00023004"/>
    </source>
</evidence>
<accession>A0ABS9Z8Q0</accession>
<evidence type="ECO:0000256" key="6">
    <source>
        <dbReference type="ARBA" id="ARBA00022723"/>
    </source>
</evidence>
<dbReference type="Proteomes" id="UP001139104">
    <property type="component" value="Unassembled WGS sequence"/>
</dbReference>
<dbReference type="PANTHER" id="PTHR43105">
    <property type="entry name" value="RESPIRATORY NITRATE REDUCTASE"/>
    <property type="match status" value="1"/>
</dbReference>
<dbReference type="InterPro" id="IPR007419">
    <property type="entry name" value="BFD-like_2Fe2S-bd_dom"/>
</dbReference>
<gene>
    <name evidence="12" type="ORF">K2U94_13395</name>
</gene>
<dbReference type="InterPro" id="IPR006963">
    <property type="entry name" value="Mopterin_OxRdtase_4Fe-4S_dom"/>
</dbReference>
<keyword evidence="5" id="KW-0500">Molybdenum</keyword>
<evidence type="ECO:0000256" key="3">
    <source>
        <dbReference type="ARBA" id="ARBA00008747"/>
    </source>
</evidence>
<comment type="cofactor">
    <cofactor evidence="1">
        <name>Mo-bis(molybdopterin guanine dinucleotide)</name>
        <dbReference type="ChEBI" id="CHEBI:60539"/>
    </cofactor>
</comment>
<keyword evidence="13" id="KW-1185">Reference proteome</keyword>
<dbReference type="PANTHER" id="PTHR43105:SF9">
    <property type="entry name" value="NADPH-FE(3+) OXIDOREDUCTASE SUBUNIT ALPHA"/>
    <property type="match status" value="1"/>
</dbReference>
<evidence type="ECO:0000256" key="2">
    <source>
        <dbReference type="ARBA" id="ARBA00001966"/>
    </source>
</evidence>
<evidence type="ECO:0000256" key="9">
    <source>
        <dbReference type="ARBA" id="ARBA00023014"/>
    </source>
</evidence>
<name>A0ABS9Z8Q0_9HYPH</name>
<dbReference type="PROSITE" id="PS51669">
    <property type="entry name" value="4FE4S_MOW_BIS_MGD"/>
    <property type="match status" value="1"/>
</dbReference>
<evidence type="ECO:0000256" key="7">
    <source>
        <dbReference type="ARBA" id="ARBA00023002"/>
    </source>
</evidence>
<keyword evidence="4" id="KW-0004">4Fe-4S</keyword>
<dbReference type="RefSeq" id="WP_243067680.1">
    <property type="nucleotide sequence ID" value="NZ_JAIVFK010000016.1"/>
</dbReference>
<dbReference type="EMBL" id="JAIVFP010000001">
    <property type="protein sequence ID" value="MCI4683745.1"/>
    <property type="molecule type" value="Genomic_DNA"/>
</dbReference>
<dbReference type="InterPro" id="IPR027467">
    <property type="entry name" value="MopterinOxRdtase_cofactor_BS"/>
</dbReference>
<dbReference type="CDD" id="cd02791">
    <property type="entry name" value="MopB_CT_Nitrate-R-NapA-like"/>
    <property type="match status" value="1"/>
</dbReference>
<feature type="domain" description="4Fe-4S Mo/W bis-MGD-type" evidence="11">
    <location>
        <begin position="2"/>
        <end position="57"/>
    </location>
</feature>
<comment type="similarity">
    <text evidence="3">Belongs to the prokaryotic molybdopterin-containing oxidoreductase family. NasA/NapA/NarB subfamily.</text>
</comment>
<dbReference type="Pfam" id="PF00384">
    <property type="entry name" value="Molybdopterin"/>
    <property type="match status" value="1"/>
</dbReference>
<evidence type="ECO:0000256" key="1">
    <source>
        <dbReference type="ARBA" id="ARBA00001942"/>
    </source>
</evidence>
<reference evidence="12" key="1">
    <citation type="journal article" date="2022" name="ISME J.">
        <title>Identification of active gaseous-alkane degraders at natural gas seeps.</title>
        <authorList>
            <person name="Farhan Ul Haque M."/>
            <person name="Hernandez M."/>
            <person name="Crombie A.T."/>
            <person name="Murrell J.C."/>
        </authorList>
    </citation>
    <scope>NUCLEOTIDE SEQUENCE</scope>
    <source>
        <strain evidence="12">PC2</strain>
    </source>
</reference>
<dbReference type="Gene3D" id="2.40.40.20">
    <property type="match status" value="1"/>
</dbReference>
<sequence length="896" mass="96017">MTKTISTTCPYCGVGCGVSVEVSAESARVSGDKTHPANFGRLCVKGASLAQVLTLEERLLHPRIAGARASWDEALETVARVFSQTIAAHGPDSVAFYVSGQLLTEDYYVANKLMKGFIGSANIDTNSRLCMSSSVAGHKRAFGADTVPGCYEDLEAADLVVLVGSNLAWCHPILFQRLAAARAKRNGLPLVVNIDPRRTATSEIADLQLSLAPGSDVALFSGLLRELNRAGKRAKKFVSLHTHGVEESLAAAKIWTLDRVAAETGLNKIDLRRFYDLVIENEKSVTVYSQGVNQSSSGTDKVNAIINTHLLTGRIGKPGCGPFSVTGQPNAMGGREVGGLANMLAAHMELDNPVHRALAQDFWGAPAILDKPGLKAVDLFKAIDEGRVKAVWIIATNPADSLPDADFVRAALKKCPFVVLSDVAEKTDSAALAHVLLPAAAWGEKDGTVTNSERRISRQRKLREAPDEARADWEIVCDVARRMGFGQAFAFENAAAIFREHAALSGVENNGARDFDISACADISDEDYDALAPFQWPWRKGEARSDAPRRFFADGGFFTPDGRARFVATPFRGLAQKAGQGEFVLNTGRVRDQWHTMTRTGRAEQLSQHIAEPFAELNPLDAAMIGVEHAGLVKLSNARGLVLLRAQITDRQRRGSVFAPIHWTDQFASNARVDALVATVVDPFSGQPESKGSVVGVEPFDASWHAFALSRAKPRNLDCAYWAMARIEGGWRVELAGSNEVADWEDFARRLFGLGAQEGEFAAMHDARSNAFRGVATGEGQVLGALFVAPGPVAVARSWACEEFASGDAAPLALVAGRPPRTRRDPGRKICVCLNVGANVILDAIAEKQLGSGDAISAATGAGTGCGSCRPEIQRLLDQARMETPQDNAAVAASNS</sequence>
<dbReference type="Pfam" id="PF04879">
    <property type="entry name" value="Molybdop_Fe4S4"/>
    <property type="match status" value="1"/>
</dbReference>
<evidence type="ECO:0000259" key="11">
    <source>
        <dbReference type="PROSITE" id="PS51669"/>
    </source>
</evidence>
<keyword evidence="10" id="KW-0534">Nitrate assimilation</keyword>
<keyword evidence="6" id="KW-0479">Metal-binding</keyword>
<comment type="caution">
    <text evidence="12">The sequence shown here is derived from an EMBL/GenBank/DDBJ whole genome shotgun (WGS) entry which is preliminary data.</text>
</comment>
<keyword evidence="8" id="KW-0408">Iron</keyword>
<dbReference type="CDD" id="cd02754">
    <property type="entry name" value="MopB_Nitrate-R-NapA-like"/>
    <property type="match status" value="1"/>
</dbReference>
<dbReference type="Gene3D" id="2.20.25.90">
    <property type="entry name" value="ADC-like domains"/>
    <property type="match status" value="1"/>
</dbReference>
<evidence type="ECO:0000256" key="5">
    <source>
        <dbReference type="ARBA" id="ARBA00022505"/>
    </source>
</evidence>
<dbReference type="InterPro" id="IPR050123">
    <property type="entry name" value="Prok_molybdopt-oxidoreductase"/>
</dbReference>
<organism evidence="12 13">
    <name type="scientific">Candidatus Rhodoblastus alkanivorans</name>
    <dbReference type="NCBI Taxonomy" id="2954117"/>
    <lineage>
        <taxon>Bacteria</taxon>
        <taxon>Pseudomonadati</taxon>
        <taxon>Pseudomonadota</taxon>
        <taxon>Alphaproteobacteria</taxon>
        <taxon>Hyphomicrobiales</taxon>
        <taxon>Rhodoblastaceae</taxon>
        <taxon>Rhodoblastus</taxon>
    </lineage>
</organism>
<dbReference type="SUPFAM" id="SSF53706">
    <property type="entry name" value="Formate dehydrogenase/DMSO reductase, domains 1-3"/>
    <property type="match status" value="1"/>
</dbReference>
<protein>
    <submittedName>
        <fullName evidence="12">Nitrate reductase</fullName>
    </submittedName>
</protein>
<comment type="cofactor">
    <cofactor evidence="2">
        <name>[4Fe-4S] cluster</name>
        <dbReference type="ChEBI" id="CHEBI:49883"/>
    </cofactor>
</comment>
<dbReference type="Pfam" id="PF01568">
    <property type="entry name" value="Molydop_binding"/>
    <property type="match status" value="1"/>
</dbReference>
<dbReference type="InterPro" id="IPR009010">
    <property type="entry name" value="Asp_de-COase-like_dom_sf"/>
</dbReference>
<keyword evidence="9" id="KW-0411">Iron-sulfur</keyword>
<evidence type="ECO:0000256" key="4">
    <source>
        <dbReference type="ARBA" id="ARBA00022485"/>
    </source>
</evidence>
<dbReference type="InterPro" id="IPR006657">
    <property type="entry name" value="MoPterin_dinucl-bd_dom"/>
</dbReference>
<dbReference type="SUPFAM" id="SSF50692">
    <property type="entry name" value="ADC-like"/>
    <property type="match status" value="1"/>
</dbReference>
<dbReference type="InterPro" id="IPR041957">
    <property type="entry name" value="CT_Nitrate-R-NapA-like"/>
</dbReference>
<dbReference type="InterPro" id="IPR006656">
    <property type="entry name" value="Mopterin_OxRdtase"/>
</dbReference>
<dbReference type="Gene3D" id="1.10.10.1100">
    <property type="entry name" value="BFD-like [2Fe-2S]-binding domain"/>
    <property type="match status" value="1"/>
</dbReference>
<dbReference type="Gene3D" id="3.40.50.740">
    <property type="match status" value="1"/>
</dbReference>